<comment type="caution">
    <text evidence="2">The sequence shown here is derived from an EMBL/GenBank/DDBJ whole genome shotgun (WGS) entry which is preliminary data.</text>
</comment>
<dbReference type="Pfam" id="PF06784">
    <property type="entry name" value="UPF0240"/>
    <property type="match status" value="1"/>
</dbReference>
<keyword evidence="3" id="KW-1185">Reference proteome</keyword>
<dbReference type="EMBL" id="BTRK01000004">
    <property type="protein sequence ID" value="GMR48066.1"/>
    <property type="molecule type" value="Genomic_DNA"/>
</dbReference>
<dbReference type="AlphaFoldDB" id="A0AAN5CP30"/>
<evidence type="ECO:0000256" key="1">
    <source>
        <dbReference type="SAM" id="MobiDB-lite"/>
    </source>
</evidence>
<protein>
    <submittedName>
        <fullName evidence="2">Uncharacterized protein</fullName>
    </submittedName>
</protein>
<organism evidence="2 3">
    <name type="scientific">Pristionchus mayeri</name>
    <dbReference type="NCBI Taxonomy" id="1317129"/>
    <lineage>
        <taxon>Eukaryota</taxon>
        <taxon>Metazoa</taxon>
        <taxon>Ecdysozoa</taxon>
        <taxon>Nematoda</taxon>
        <taxon>Chromadorea</taxon>
        <taxon>Rhabditida</taxon>
        <taxon>Rhabditina</taxon>
        <taxon>Diplogasteromorpha</taxon>
        <taxon>Diplogasteroidea</taxon>
        <taxon>Neodiplogasteridae</taxon>
        <taxon>Pristionchus</taxon>
    </lineage>
</organism>
<dbReference type="Proteomes" id="UP001328107">
    <property type="component" value="Unassembled WGS sequence"/>
</dbReference>
<dbReference type="GO" id="GO:0005739">
    <property type="term" value="C:mitochondrion"/>
    <property type="evidence" value="ECO:0007669"/>
    <property type="project" value="TreeGrafter"/>
</dbReference>
<dbReference type="PANTHER" id="PTHR13338">
    <property type="entry name" value="UPF0240 PROTEIN"/>
    <property type="match status" value="1"/>
</dbReference>
<sequence length="293" mass="35052">MKRIWNALGKPSKDANYQVKAVRHIEKVEKGEVKAESAPKYESEKIHFEEAQKDERIKEELRKKHEKLVENMNKLKITSTNPPERWTSTKDLPSRESEFLHRNDPVWEYGFYEPPLDKMPQGKLMLREAMEVLRKMQEANTEGDSVVAAKMREEANNELEKHEGVKRIGREKAQTLYEYFRPFERREEQKVVSRHDLARLQSALHGRGDEFSLPAHTHGHIKRIFEEEKKREWNQLLTEKDKEEFDEAIRVLRSEEHERLKKRLEQINEDEKKLGEAMEEAKKRRKERKETEE</sequence>
<evidence type="ECO:0000313" key="3">
    <source>
        <dbReference type="Proteomes" id="UP001328107"/>
    </source>
</evidence>
<proteinExistence type="predicted"/>
<dbReference type="GO" id="GO:0032981">
    <property type="term" value="P:mitochondrial respiratory chain complex I assembly"/>
    <property type="evidence" value="ECO:0007669"/>
    <property type="project" value="InterPro"/>
</dbReference>
<dbReference type="InterPro" id="IPR009622">
    <property type="entry name" value="NDUFAF4"/>
</dbReference>
<evidence type="ECO:0000313" key="2">
    <source>
        <dbReference type="EMBL" id="GMR48066.1"/>
    </source>
</evidence>
<dbReference type="PANTHER" id="PTHR13338:SF4">
    <property type="entry name" value="NADH DEHYDROGENASE [UBIQUINONE] 1 ALPHA SUBCOMPLEX ASSEMBLY FACTOR 4"/>
    <property type="match status" value="1"/>
</dbReference>
<reference evidence="3" key="1">
    <citation type="submission" date="2022-10" db="EMBL/GenBank/DDBJ databases">
        <title>Genome assembly of Pristionchus species.</title>
        <authorList>
            <person name="Yoshida K."/>
            <person name="Sommer R.J."/>
        </authorList>
    </citation>
    <scope>NUCLEOTIDE SEQUENCE [LARGE SCALE GENOMIC DNA]</scope>
    <source>
        <strain evidence="3">RS5460</strain>
    </source>
</reference>
<feature type="region of interest" description="Disordered" evidence="1">
    <location>
        <begin position="73"/>
        <end position="92"/>
    </location>
</feature>
<gene>
    <name evidence="2" type="ORF">PMAYCL1PPCAC_18261</name>
</gene>
<feature type="region of interest" description="Disordered" evidence="1">
    <location>
        <begin position="264"/>
        <end position="293"/>
    </location>
</feature>
<accession>A0AAN5CP30</accession>
<name>A0AAN5CP30_9BILA</name>